<name>A0A0N4UTN7_ENTVE</name>
<accession>A0A0N4UTN7</accession>
<protein>
    <submittedName>
        <fullName evidence="4">DUF4210 domain-containing protein</fullName>
    </submittedName>
</protein>
<feature type="compositionally biased region" description="Basic residues" evidence="1">
    <location>
        <begin position="152"/>
        <end position="161"/>
    </location>
</feature>
<dbReference type="WBParaSite" id="EVEC_0000068801-mRNA-1">
    <property type="protein sequence ID" value="EVEC_0000068801-mRNA-1"/>
    <property type="gene ID" value="EVEC_0000068801"/>
</dbReference>
<dbReference type="AlphaFoldDB" id="A0A0N4UTN7"/>
<reference evidence="2 3" key="2">
    <citation type="submission" date="2018-10" db="EMBL/GenBank/DDBJ databases">
        <authorList>
            <consortium name="Pathogen Informatics"/>
        </authorList>
    </citation>
    <scope>NUCLEOTIDE SEQUENCE [LARGE SCALE GENOMIC DNA]</scope>
</reference>
<gene>
    <name evidence="2" type="ORF">EVEC_LOCUS452</name>
</gene>
<sequence length="411" mass="46954">ESGPPLVKKYIDVSESDYRAVSSIHQNSGVVLKNKVDCVPSLRQVDPFGLENFLVSYSENKKRRWEIMSAFCEDIQSLQDPANAVRVSAARYFRTGSKRSLFGKHFLDLNGNINFNNLLDVMEVHTVSESELEIHRCAKVSSYKSLISKPNPPKRKRRRRPTSVTVEEDQNNNQSDVNSKKEEIPLWESKVHIIYCENAENLSKRRVNMNGKLRKSSPGPEGNNIKRMHRARRSILSFELDLDGLSGKENDFGVERRDEAGICSLSEDTAGNVCHTNVPLTEFIVQVDRRRMRSKRRHESSVIGLDKWSTIEVEQSTSKYSYEADEEFGDESKFDLDNLQQLDSSNVVVSQSLLNEVVLKAALPVDGLFPTTFAIRIYDDFENNEKLKLPNKFRGVLLIQKLEDRRKNAVL</sequence>
<evidence type="ECO:0000256" key="1">
    <source>
        <dbReference type="SAM" id="MobiDB-lite"/>
    </source>
</evidence>
<dbReference type="EMBL" id="UXUI01000720">
    <property type="protein sequence ID" value="VDD85309.1"/>
    <property type="molecule type" value="Genomic_DNA"/>
</dbReference>
<proteinExistence type="predicted"/>
<evidence type="ECO:0000313" key="3">
    <source>
        <dbReference type="Proteomes" id="UP000274131"/>
    </source>
</evidence>
<evidence type="ECO:0000313" key="4">
    <source>
        <dbReference type="WBParaSite" id="EVEC_0000068801-mRNA-1"/>
    </source>
</evidence>
<keyword evidence="3" id="KW-1185">Reference proteome</keyword>
<organism evidence="4">
    <name type="scientific">Enterobius vermicularis</name>
    <name type="common">Human pinworm</name>
    <dbReference type="NCBI Taxonomy" id="51028"/>
    <lineage>
        <taxon>Eukaryota</taxon>
        <taxon>Metazoa</taxon>
        <taxon>Ecdysozoa</taxon>
        <taxon>Nematoda</taxon>
        <taxon>Chromadorea</taxon>
        <taxon>Rhabditida</taxon>
        <taxon>Spirurina</taxon>
        <taxon>Oxyuridomorpha</taxon>
        <taxon>Oxyuroidea</taxon>
        <taxon>Oxyuridae</taxon>
        <taxon>Enterobius</taxon>
    </lineage>
</organism>
<dbReference type="Proteomes" id="UP000274131">
    <property type="component" value="Unassembled WGS sequence"/>
</dbReference>
<feature type="region of interest" description="Disordered" evidence="1">
    <location>
        <begin position="145"/>
        <end position="180"/>
    </location>
</feature>
<reference evidence="4" key="1">
    <citation type="submission" date="2017-02" db="UniProtKB">
        <authorList>
            <consortium name="WormBaseParasite"/>
        </authorList>
    </citation>
    <scope>IDENTIFICATION</scope>
</reference>
<evidence type="ECO:0000313" key="2">
    <source>
        <dbReference type="EMBL" id="VDD85309.1"/>
    </source>
</evidence>